<comment type="caution">
    <text evidence="1">The sequence shown here is derived from an EMBL/GenBank/DDBJ whole genome shotgun (WGS) entry which is preliminary data.</text>
</comment>
<dbReference type="EMBL" id="QCYY01000447">
    <property type="protein sequence ID" value="ROT85094.1"/>
    <property type="molecule type" value="Genomic_DNA"/>
</dbReference>
<protein>
    <submittedName>
        <fullName evidence="1">Uncharacterized protein</fullName>
    </submittedName>
</protein>
<reference evidence="1 2" key="2">
    <citation type="submission" date="2019-01" db="EMBL/GenBank/DDBJ databases">
        <title>The decoding of complex shrimp genome reveals the adaptation for benthos swimmer, frequently molting mechanism and breeding impact on genome.</title>
        <authorList>
            <person name="Sun Y."/>
            <person name="Gao Y."/>
            <person name="Yu Y."/>
        </authorList>
    </citation>
    <scope>NUCLEOTIDE SEQUENCE [LARGE SCALE GENOMIC DNA]</scope>
    <source>
        <tissue evidence="1">Muscle</tissue>
    </source>
</reference>
<reference evidence="1 2" key="1">
    <citation type="submission" date="2018-04" db="EMBL/GenBank/DDBJ databases">
        <authorList>
            <person name="Zhang X."/>
            <person name="Yuan J."/>
            <person name="Li F."/>
            <person name="Xiang J."/>
        </authorList>
    </citation>
    <scope>NUCLEOTIDE SEQUENCE [LARGE SCALE GENOMIC DNA]</scope>
    <source>
        <tissue evidence="1">Muscle</tissue>
    </source>
</reference>
<evidence type="ECO:0000313" key="1">
    <source>
        <dbReference type="EMBL" id="ROT85094.1"/>
    </source>
</evidence>
<evidence type="ECO:0000313" key="2">
    <source>
        <dbReference type="Proteomes" id="UP000283509"/>
    </source>
</evidence>
<sequence>MAFSRPPHPNTTIYPYPKLLPTPYPCPRPHIPAVCSPYPSSPPSHQVIGPIVLPISIYYGRLVLYTTRRFYYTCPFSFTPCELILLSSGLSFLRDTDYSSSLHCAIDALRICPHVHLNYHISLLLSPTTTTHNIPLSLHRQRPYHSFPLPCPRTQYPLSPATVRPHSSHSPPHRTNTNIPLSLLPTPLRPPHHFPFSPLFPSPRPRTHNIPLSLPPRVPTISLSPSSPTYTQISLPSLPSHVPTISLSLLPSQRLSRTHNIPLSLPPRMSPPFPLSSSPPRTHTISLSPCHRTYPPFPSLPSSPTRYTTIPFSPANAQYPPFPSLPPRPTYTQYPSSPCQHAPSPHFLSLPPSPTRTHNIPLLPAPRVRQNPPFPLSPPQPTYTHISPLPAIAYVHSHHFPLSLPAHVHTISPSPCHRAAFPSLLSFPTYTQYPPSPCQRAYPPFPSLPPRPRTHNIPLSLPSRVPTISLSPSLLHVVHTYPLSLPSRRNPPFPVSPLPVPRTCMCPILYLNVLCMTSLSPWRICMPPSFPIATFEAALVRCINHYSRFINEQSSLIALPAPPHRHAASVMLPRPDTL</sequence>
<dbReference type="AlphaFoldDB" id="A0A3R7MKD2"/>
<dbReference type="Proteomes" id="UP000283509">
    <property type="component" value="Unassembled WGS sequence"/>
</dbReference>
<gene>
    <name evidence="1" type="ORF">C7M84_021327</name>
</gene>
<name>A0A3R7MKD2_PENVA</name>
<accession>A0A3R7MKD2</accession>
<keyword evidence="2" id="KW-1185">Reference proteome</keyword>
<organism evidence="1 2">
    <name type="scientific">Penaeus vannamei</name>
    <name type="common">Whiteleg shrimp</name>
    <name type="synonym">Litopenaeus vannamei</name>
    <dbReference type="NCBI Taxonomy" id="6689"/>
    <lineage>
        <taxon>Eukaryota</taxon>
        <taxon>Metazoa</taxon>
        <taxon>Ecdysozoa</taxon>
        <taxon>Arthropoda</taxon>
        <taxon>Crustacea</taxon>
        <taxon>Multicrustacea</taxon>
        <taxon>Malacostraca</taxon>
        <taxon>Eumalacostraca</taxon>
        <taxon>Eucarida</taxon>
        <taxon>Decapoda</taxon>
        <taxon>Dendrobranchiata</taxon>
        <taxon>Penaeoidea</taxon>
        <taxon>Penaeidae</taxon>
        <taxon>Penaeus</taxon>
    </lineage>
</organism>
<proteinExistence type="predicted"/>